<reference evidence="2" key="1">
    <citation type="journal article" date="2023" name="Commun. Biol.">
        <title>Genome analysis of Parmales, the sister group of diatoms, reveals the evolutionary specialization of diatoms from phago-mixotrophs to photoautotrophs.</title>
        <authorList>
            <person name="Ban H."/>
            <person name="Sato S."/>
            <person name="Yoshikawa S."/>
            <person name="Yamada K."/>
            <person name="Nakamura Y."/>
            <person name="Ichinomiya M."/>
            <person name="Sato N."/>
            <person name="Blanc-Mathieu R."/>
            <person name="Endo H."/>
            <person name="Kuwata A."/>
            <person name="Ogata H."/>
        </authorList>
    </citation>
    <scope>NUCLEOTIDE SEQUENCE [LARGE SCALE GENOMIC DNA]</scope>
    <source>
        <strain evidence="2">NIES 3700</strain>
    </source>
</reference>
<protein>
    <submittedName>
        <fullName evidence="1">Uncharacterized protein</fullName>
    </submittedName>
</protein>
<evidence type="ECO:0000313" key="1">
    <source>
        <dbReference type="EMBL" id="GMI13960.1"/>
    </source>
</evidence>
<gene>
    <name evidence="1" type="ORF">TrLO_g7632</name>
</gene>
<dbReference type="EMBL" id="BRXW01000205">
    <property type="protein sequence ID" value="GMI13960.1"/>
    <property type="molecule type" value="Genomic_DNA"/>
</dbReference>
<keyword evidence="2" id="KW-1185">Reference proteome</keyword>
<name>A0A9W7FKZ6_9STRA</name>
<dbReference type="Proteomes" id="UP001165122">
    <property type="component" value="Unassembled WGS sequence"/>
</dbReference>
<dbReference type="AlphaFoldDB" id="A0A9W7FKZ6"/>
<comment type="caution">
    <text evidence="1">The sequence shown here is derived from an EMBL/GenBank/DDBJ whole genome shotgun (WGS) entry which is preliminary data.</text>
</comment>
<evidence type="ECO:0000313" key="2">
    <source>
        <dbReference type="Proteomes" id="UP001165122"/>
    </source>
</evidence>
<accession>A0A9W7FKZ6</accession>
<proteinExistence type="predicted"/>
<sequence>MRYYHSQRQDGICDHYSIDNADCRLSKELRAEVYNLDVNTDEVLRAKFGPAKGFPRALEKMKQGKTLRDLNRVTFEFEDPLLMAMCFEGLNKKYNIHGLNNKYLQEMFKEPPNLHMNLDIKDGWLCEVQMLFRDILLVKKELHKFYDVNRADDPFVVAGKLFKSEKDGRERKPTLIGNKNNADMKKVVKAKDSEIAELKSRVTSQLSKIERLEKIIKENGGEKAANPLHRDLESEVMEEGLQAGSI</sequence>
<organism evidence="1 2">
    <name type="scientific">Triparma laevis f. longispina</name>
    <dbReference type="NCBI Taxonomy" id="1714387"/>
    <lineage>
        <taxon>Eukaryota</taxon>
        <taxon>Sar</taxon>
        <taxon>Stramenopiles</taxon>
        <taxon>Ochrophyta</taxon>
        <taxon>Bolidophyceae</taxon>
        <taxon>Parmales</taxon>
        <taxon>Triparmaceae</taxon>
        <taxon>Triparma</taxon>
    </lineage>
</organism>